<dbReference type="SUPFAM" id="SSF51905">
    <property type="entry name" value="FAD/NAD(P)-binding domain"/>
    <property type="match status" value="1"/>
</dbReference>
<dbReference type="NCBIfam" id="NF002550">
    <property type="entry name" value="PRK02106.1"/>
    <property type="match status" value="1"/>
</dbReference>
<evidence type="ECO:0000313" key="8">
    <source>
        <dbReference type="EMBL" id="EHL31638.1"/>
    </source>
</evidence>
<proteinExistence type="inferred from homology"/>
<sequence length="536" mass="59916">MKHFDYIIIGGGSAGCVLANRLSADSSNQVCLLESGPKDHNPFIKIPMGIIMVLRSKKLNWHYWTTPQIYCNNQEIYWPRGRTLGGSSSINAMCYVRGNPDDYDQWASLGNKGWSYQEVLPYFKKMEHFEPGHNTLCGQGGPINVSSPLYMNPLMPVFIKAGQQAGYAKIENYNTEHQEGVAYFYVAQKNGQRWSNARGYLHPIQNRTNLTVITAAHATQIIFEKKRAVGVRYYKSNSEQTIFADKEVILAAGTIGSPQLLLLSGIGPKAEIEQHGIPLVHDLPGVGENLQDHLDIHITCKEKTRNSFSLHPSSLGRQLLDAYQYIFKKRGELTSNYTQATGFIKSDPQLSIPNLQWHFGAAIHTRCARVLKPLFTSYGYTLMTCLLHPKSRGRIRLRSKNPMDYPLIDPNYLENPDDLDALVIGFKKAREILAQPAFSPYLLCEVEPGSQCQTDEEIRQYIRAQAESIYHPIGTCKMGNDAMAVVDPVQLKVHGIDNLRVIDASIMPRLVSGNTNAPTTMIAEKGADIILGLNCT</sequence>
<evidence type="ECO:0000256" key="1">
    <source>
        <dbReference type="ARBA" id="ARBA00001974"/>
    </source>
</evidence>
<dbReference type="PROSITE" id="PS00623">
    <property type="entry name" value="GMC_OXRED_1"/>
    <property type="match status" value="1"/>
</dbReference>
<dbReference type="PANTHER" id="PTHR11552:SF147">
    <property type="entry name" value="CHOLINE DEHYDROGENASE, MITOCHONDRIAL"/>
    <property type="match status" value="1"/>
</dbReference>
<evidence type="ECO:0000259" key="7">
    <source>
        <dbReference type="PROSITE" id="PS00624"/>
    </source>
</evidence>
<evidence type="ECO:0000256" key="3">
    <source>
        <dbReference type="ARBA" id="ARBA00022630"/>
    </source>
</evidence>
<dbReference type="OrthoDB" id="9785276at2"/>
<gene>
    <name evidence="8" type="ORF">LDG_6300</name>
</gene>
<dbReference type="Pfam" id="PF05199">
    <property type="entry name" value="GMC_oxred_C"/>
    <property type="match status" value="1"/>
</dbReference>
<dbReference type="InterPro" id="IPR036188">
    <property type="entry name" value="FAD/NAD-bd_sf"/>
</dbReference>
<dbReference type="EMBL" id="JH413811">
    <property type="protein sequence ID" value="EHL31638.1"/>
    <property type="molecule type" value="Genomic_DNA"/>
</dbReference>
<evidence type="ECO:0000259" key="6">
    <source>
        <dbReference type="PROSITE" id="PS00623"/>
    </source>
</evidence>
<dbReference type="PROSITE" id="PS00624">
    <property type="entry name" value="GMC_OXRED_2"/>
    <property type="match status" value="1"/>
</dbReference>
<evidence type="ECO:0000256" key="4">
    <source>
        <dbReference type="ARBA" id="ARBA00022827"/>
    </source>
</evidence>
<accession>G9EM38</accession>
<dbReference type="Proteomes" id="UP000002770">
    <property type="component" value="Unassembled WGS sequence"/>
</dbReference>
<name>G9EM38_9GAMM</name>
<reference evidence="8 9" key="1">
    <citation type="journal article" date="2011" name="BMC Genomics">
        <title>Insight into cross-talk between intra-amoebal pathogens.</title>
        <authorList>
            <person name="Gimenez G."/>
            <person name="Bertelli C."/>
            <person name="Moliner C."/>
            <person name="Robert C."/>
            <person name="Raoult D."/>
            <person name="Fournier P.E."/>
            <person name="Greub G."/>
        </authorList>
    </citation>
    <scope>NUCLEOTIDE SEQUENCE [LARGE SCALE GENOMIC DNA]</scope>
    <source>
        <strain evidence="8 9">LLAP12</strain>
    </source>
</reference>
<protein>
    <submittedName>
        <fullName evidence="8">Alcohol/choline dehydrogenase</fullName>
    </submittedName>
</protein>
<dbReference type="Gene3D" id="3.50.50.60">
    <property type="entry name" value="FAD/NAD(P)-binding domain"/>
    <property type="match status" value="1"/>
</dbReference>
<dbReference type="AlphaFoldDB" id="G9EM38"/>
<dbReference type="GO" id="GO:0050660">
    <property type="term" value="F:flavin adenine dinucleotide binding"/>
    <property type="evidence" value="ECO:0007669"/>
    <property type="project" value="InterPro"/>
</dbReference>
<keyword evidence="4 5" id="KW-0274">FAD</keyword>
<organism evidence="8 9">
    <name type="scientific">Legionella drancourtii LLAP12</name>
    <dbReference type="NCBI Taxonomy" id="658187"/>
    <lineage>
        <taxon>Bacteria</taxon>
        <taxon>Pseudomonadati</taxon>
        <taxon>Pseudomonadota</taxon>
        <taxon>Gammaproteobacteria</taxon>
        <taxon>Legionellales</taxon>
        <taxon>Legionellaceae</taxon>
        <taxon>Legionella</taxon>
    </lineage>
</organism>
<dbReference type="InParanoid" id="G9EM38"/>
<dbReference type="RefSeq" id="WP_006870235.1">
    <property type="nucleotide sequence ID" value="NZ_JH413811.1"/>
</dbReference>
<dbReference type="InterPro" id="IPR007867">
    <property type="entry name" value="GMC_OxRtase_C"/>
</dbReference>
<evidence type="ECO:0000313" key="9">
    <source>
        <dbReference type="Proteomes" id="UP000002770"/>
    </source>
</evidence>
<dbReference type="GO" id="GO:0016614">
    <property type="term" value="F:oxidoreductase activity, acting on CH-OH group of donors"/>
    <property type="evidence" value="ECO:0007669"/>
    <property type="project" value="InterPro"/>
</dbReference>
<feature type="domain" description="Glucose-methanol-choline oxidoreductase N-terminal" evidence="7">
    <location>
        <begin position="253"/>
        <end position="267"/>
    </location>
</feature>
<comment type="cofactor">
    <cofactor evidence="1">
        <name>FAD</name>
        <dbReference type="ChEBI" id="CHEBI:57692"/>
    </cofactor>
</comment>
<dbReference type="Gene3D" id="3.30.560.10">
    <property type="entry name" value="Glucose Oxidase, domain 3"/>
    <property type="match status" value="1"/>
</dbReference>
<dbReference type="InterPro" id="IPR012132">
    <property type="entry name" value="GMC_OxRdtase"/>
</dbReference>
<keyword evidence="3 5" id="KW-0285">Flavoprotein</keyword>
<dbReference type="FunCoup" id="G9EM38">
    <property type="interactions" value="180"/>
</dbReference>
<dbReference type="HOGENOM" id="CLU_002865_7_2_6"/>
<feature type="domain" description="Glucose-methanol-choline oxidoreductase N-terminal" evidence="6">
    <location>
        <begin position="81"/>
        <end position="104"/>
    </location>
</feature>
<dbReference type="InterPro" id="IPR000172">
    <property type="entry name" value="GMC_OxRdtase_N"/>
</dbReference>
<comment type="similarity">
    <text evidence="2 5">Belongs to the GMC oxidoreductase family.</text>
</comment>
<evidence type="ECO:0000256" key="2">
    <source>
        <dbReference type="ARBA" id="ARBA00010790"/>
    </source>
</evidence>
<dbReference type="PIRSF" id="PIRSF000137">
    <property type="entry name" value="Alcohol_oxidase"/>
    <property type="match status" value="1"/>
</dbReference>
<dbReference type="PROSITE" id="PS51257">
    <property type="entry name" value="PROKAR_LIPOPROTEIN"/>
    <property type="match status" value="1"/>
</dbReference>
<dbReference type="Pfam" id="PF00732">
    <property type="entry name" value="GMC_oxred_N"/>
    <property type="match status" value="1"/>
</dbReference>
<evidence type="ECO:0000256" key="5">
    <source>
        <dbReference type="RuleBase" id="RU003968"/>
    </source>
</evidence>
<dbReference type="SUPFAM" id="SSF54373">
    <property type="entry name" value="FAD-linked reductases, C-terminal domain"/>
    <property type="match status" value="1"/>
</dbReference>
<dbReference type="eggNOG" id="COG2303">
    <property type="taxonomic scope" value="Bacteria"/>
</dbReference>
<dbReference type="PANTHER" id="PTHR11552">
    <property type="entry name" value="GLUCOSE-METHANOL-CHOLINE GMC OXIDOREDUCTASE"/>
    <property type="match status" value="1"/>
</dbReference>
<dbReference type="STRING" id="658187.LDG_6300"/>
<keyword evidence="9" id="KW-1185">Reference proteome</keyword>